<dbReference type="AlphaFoldDB" id="A0A382T705"/>
<dbReference type="EMBL" id="UINC01133889">
    <property type="protein sequence ID" value="SVD17091.1"/>
    <property type="molecule type" value="Genomic_DNA"/>
</dbReference>
<gene>
    <name evidence="1" type="ORF">METZ01_LOCUS369945</name>
</gene>
<reference evidence="1" key="1">
    <citation type="submission" date="2018-05" db="EMBL/GenBank/DDBJ databases">
        <authorList>
            <person name="Lanie J.A."/>
            <person name="Ng W.-L."/>
            <person name="Kazmierczak K.M."/>
            <person name="Andrzejewski T.M."/>
            <person name="Davidsen T.M."/>
            <person name="Wayne K.J."/>
            <person name="Tettelin H."/>
            <person name="Glass J.I."/>
            <person name="Rusch D."/>
            <person name="Podicherti R."/>
            <person name="Tsui H.-C.T."/>
            <person name="Winkler M.E."/>
        </authorList>
    </citation>
    <scope>NUCLEOTIDE SEQUENCE</scope>
</reference>
<protein>
    <submittedName>
        <fullName evidence="1">Uncharacterized protein</fullName>
    </submittedName>
</protein>
<organism evidence="1">
    <name type="scientific">marine metagenome</name>
    <dbReference type="NCBI Taxonomy" id="408172"/>
    <lineage>
        <taxon>unclassified sequences</taxon>
        <taxon>metagenomes</taxon>
        <taxon>ecological metagenomes</taxon>
    </lineage>
</organism>
<name>A0A382T705_9ZZZZ</name>
<proteinExistence type="predicted"/>
<evidence type="ECO:0000313" key="1">
    <source>
        <dbReference type="EMBL" id="SVD17091.1"/>
    </source>
</evidence>
<sequence length="108" mass="11479">MSTLKVNAIEKKDADQTLTVKDANLTGTTTLADATLTSPTVADMSNFTFPAGHTIQTIIAHSGTMVHCAGNTYTLITDMAGVITPKKSNSKIIIHMEMGGRLKAENWG</sequence>
<feature type="non-terminal residue" evidence="1">
    <location>
        <position position="108"/>
    </location>
</feature>
<accession>A0A382T705</accession>